<feature type="signal peptide" evidence="1">
    <location>
        <begin position="1"/>
        <end position="19"/>
    </location>
</feature>
<evidence type="ECO:0000256" key="1">
    <source>
        <dbReference type="SAM" id="SignalP"/>
    </source>
</evidence>
<organism evidence="4 5">
    <name type="scientific">Methylomonas subterranea</name>
    <dbReference type="NCBI Taxonomy" id="2952225"/>
    <lineage>
        <taxon>Bacteria</taxon>
        <taxon>Pseudomonadati</taxon>
        <taxon>Pseudomonadota</taxon>
        <taxon>Gammaproteobacteria</taxon>
        <taxon>Methylococcales</taxon>
        <taxon>Methylococcaceae</taxon>
        <taxon>Methylomonas</taxon>
    </lineage>
</organism>
<dbReference type="Pfam" id="PF05193">
    <property type="entry name" value="Peptidase_M16_C"/>
    <property type="match status" value="1"/>
</dbReference>
<gene>
    <name evidence="4" type="ORF">NP590_09870</name>
</gene>
<accession>A0ABT1TGG4</accession>
<dbReference type="Proteomes" id="UP001524499">
    <property type="component" value="Unassembled WGS sequence"/>
</dbReference>
<protein>
    <submittedName>
        <fullName evidence="4">Insulinase family protein</fullName>
    </submittedName>
</protein>
<comment type="caution">
    <text evidence="4">The sequence shown here is derived from an EMBL/GenBank/DDBJ whole genome shotgun (WGS) entry which is preliminary data.</text>
</comment>
<dbReference type="PANTHER" id="PTHR11851:SF224">
    <property type="entry name" value="PROCESSING PROTEASE"/>
    <property type="match status" value="1"/>
</dbReference>
<evidence type="ECO:0000259" key="3">
    <source>
        <dbReference type="Pfam" id="PF05193"/>
    </source>
</evidence>
<dbReference type="InterPro" id="IPR011765">
    <property type="entry name" value="Pept_M16_N"/>
</dbReference>
<feature type="domain" description="Peptidase M16 C-terminal" evidence="3">
    <location>
        <begin position="188"/>
        <end position="363"/>
    </location>
</feature>
<dbReference type="InterPro" id="IPR011249">
    <property type="entry name" value="Metalloenz_LuxS/M16"/>
</dbReference>
<dbReference type="Gene3D" id="3.30.830.10">
    <property type="entry name" value="Metalloenzyme, LuxS/M16 peptidase-like"/>
    <property type="match status" value="2"/>
</dbReference>
<feature type="domain" description="Peptidase M16 N-terminal" evidence="2">
    <location>
        <begin position="34"/>
        <end position="176"/>
    </location>
</feature>
<reference evidence="4 5" key="1">
    <citation type="submission" date="2022-07" db="EMBL/GenBank/DDBJ databases">
        <title>Methylomonas rivi sp. nov., Methylomonas rosea sp. nov., Methylomonas aureus sp. nov. and Methylomonas subterranea sp. nov., four novel methanotrophs isolated from a freshwater creek and the deep terrestrial subsurface.</title>
        <authorList>
            <person name="Abin C."/>
            <person name="Sankaranarayanan K."/>
            <person name="Garner C."/>
            <person name="Sindelar R."/>
            <person name="Kotary K."/>
            <person name="Garner R."/>
            <person name="Barclay S."/>
            <person name="Lawson P."/>
            <person name="Krumholz L."/>
        </authorList>
    </citation>
    <scope>NUCLEOTIDE SEQUENCE [LARGE SCALE GENOMIC DNA]</scope>
    <source>
        <strain evidence="4 5">SURF-2</strain>
    </source>
</reference>
<keyword evidence="1" id="KW-0732">Signal</keyword>
<dbReference type="Pfam" id="PF00675">
    <property type="entry name" value="Peptidase_M16"/>
    <property type="match status" value="1"/>
</dbReference>
<sequence length="452" mass="49601">MRFNLIGLFLLVLSQTSWANVAIQHWQTSQGTRVYFVQTPSLPMVDIRVVFDAGSARDDAQFGLAALTSAMLDTGAGDWNADQIANRFDAVGAAFSVGVSEDMAWLSLRSLTEKVFFDQAFDTFASILSRPLFNDEDFQREKSRTLAGLKHREESPGALAGIAFSKALYREHPYAHPEEGMVETVAGFEAEDLKAFYKKYYVSANAIVVIVGDLQKSRAEQLAEKLMAGLPVGEKPAEIPPVTMPTQAAVQRIDFPSSQTHVLAGMPGTHRKDPDYFALYVGNHILGGGSLVSRLFDEVREKRGLAYSASSQFMPLYREGPFVMSLQTRNDQTGQAIKVMNETLSDFIEKGPTEAELQAAKKNITGGFALRTDNNAKLTDYVSMIGFYQQPLDYLDQFPAKVDAVSVADIQDAFRRRIRPEWLQTVTVGGADSRPAAALPPSMAIGASADSQ</sequence>
<name>A0ABT1TGG4_9GAMM</name>
<dbReference type="InterPro" id="IPR050361">
    <property type="entry name" value="MPP/UQCRC_Complex"/>
</dbReference>
<evidence type="ECO:0000259" key="2">
    <source>
        <dbReference type="Pfam" id="PF00675"/>
    </source>
</evidence>
<dbReference type="EMBL" id="JANIBJ010000015">
    <property type="protein sequence ID" value="MCQ8104409.1"/>
    <property type="molecule type" value="Genomic_DNA"/>
</dbReference>
<evidence type="ECO:0000313" key="5">
    <source>
        <dbReference type="Proteomes" id="UP001524499"/>
    </source>
</evidence>
<keyword evidence="5" id="KW-1185">Reference proteome</keyword>
<proteinExistence type="predicted"/>
<dbReference type="InterPro" id="IPR007863">
    <property type="entry name" value="Peptidase_M16_C"/>
</dbReference>
<dbReference type="PANTHER" id="PTHR11851">
    <property type="entry name" value="METALLOPROTEASE"/>
    <property type="match status" value="1"/>
</dbReference>
<feature type="chain" id="PRO_5045208658" evidence="1">
    <location>
        <begin position="20"/>
        <end position="452"/>
    </location>
</feature>
<dbReference type="RefSeq" id="WP_256602212.1">
    <property type="nucleotide sequence ID" value="NZ_JANIBJ010000015.1"/>
</dbReference>
<dbReference type="SUPFAM" id="SSF63411">
    <property type="entry name" value="LuxS/MPP-like metallohydrolase"/>
    <property type="match status" value="2"/>
</dbReference>
<evidence type="ECO:0000313" key="4">
    <source>
        <dbReference type="EMBL" id="MCQ8104409.1"/>
    </source>
</evidence>